<sequence length="1047" mass="115498">MRKLSLFRLYLNNEPDKKGDGPFNIALKPITIPYRDMFKHLLASALLMLTALGVSAQDLAVSGQVTEQTTGTALPGVTVRVKETNNGTTTNTDGAFQIRAKEGEVLVFSYIGYASREVSVNGNAGSLQVELQPGNTQLSEVVVTGALGIKRPARELGTASAQLNTAELTQGKVVNPILGLASKVSGLRINMFDSKVDPDVQVNLRGIRSHTGNNAPLYVVDGVPIPDINRLNPNDIESINVLKGANAAAVYGSDGVNGVLMITTKKGKAGTQRINFSNTTTFDKVSRLPEQQTEFGQGLNGVYDPLQYQSWGPRFDGELRPVGPVLPDGSQWQLPYSPNSDGRKAFFNTGFTTQNDLNFSGGDEKTTYYFSLQDVLTKGIIEGDKNRRSGARFNGSRSFGKLSTSYNLNYVFNKSDVTQSEPWSTVYRLPVSLPFADLKDWENTPHANPNYWFSTNQPNPYFNADNQRTVNEQQTLTGNIELNYELAPWISAIYRLGLYSRNTDTRTTVGKFTYTTPGRTNIPGSVNDATHNFRRINSDFILDMHKDFGKFSTRLLLGNNVRTDDSKTTNLSASALVVPGLFNQDNRLGQLGGKSGISQRRQVAVFGELTAGYNNYLFLTFTGRQEAVSVLSPENRNYFYPGVSSSFVFSDAIPALQNNSTLSYGKVYASYNRTGNVVVEPYQLQNVYSQTDGFPYANLPGFSLSTSDANPNLKPEFVTSFEVGTQLSFFQNRLNLEAAYVDAKTTDGTILADISAGSGFTSAWVNAFKASNKIIELNINGDVIQRGDLVWNVGANLTHIRSEVEEIYGGIDQLFHFRQNYLIVGKPYNSYLFTDYKRDPQGRVIVDPKTGNPVSGSELYYGGTGTPPYQLGLNTSLQYKGFKLGAQFDWRMGAVVYTEAAARMISDGTSPLTTQYGREPFVIPNSVIETSPGVFTPNTEIQTKGDRNYFANHYATVQSNYAVSADFFKLRELSLSYTLPMEWLDGQKLVKEATIGFVGRNLFSVWAKDNIYNDPEFVYAGGSSEGYMSWRHLPPTRTFGFNVNVAF</sequence>
<evidence type="ECO:0000256" key="8">
    <source>
        <dbReference type="PROSITE-ProRule" id="PRU01360"/>
    </source>
</evidence>
<comment type="subcellular location">
    <subcellularLocation>
        <location evidence="1 8">Cell outer membrane</location>
        <topology evidence="1 8">Multi-pass membrane protein</topology>
    </subcellularLocation>
</comment>
<keyword evidence="6 8" id="KW-0472">Membrane</keyword>
<dbReference type="Gene3D" id="2.170.130.10">
    <property type="entry name" value="TonB-dependent receptor, plug domain"/>
    <property type="match status" value="1"/>
</dbReference>
<dbReference type="InterPro" id="IPR008969">
    <property type="entry name" value="CarboxyPept-like_regulatory"/>
</dbReference>
<proteinExistence type="inferred from homology"/>
<keyword evidence="2 8" id="KW-0813">Transport</keyword>
<evidence type="ECO:0000259" key="11">
    <source>
        <dbReference type="Pfam" id="PF07715"/>
    </source>
</evidence>
<dbReference type="NCBIfam" id="TIGR04056">
    <property type="entry name" value="OMP_RagA_SusC"/>
    <property type="match status" value="1"/>
</dbReference>
<dbReference type="PROSITE" id="PS52016">
    <property type="entry name" value="TONB_DEPENDENT_REC_3"/>
    <property type="match status" value="1"/>
</dbReference>
<dbReference type="Proteomes" id="UP000634043">
    <property type="component" value="Unassembled WGS sequence"/>
</dbReference>
<comment type="similarity">
    <text evidence="8 9">Belongs to the TonB-dependent receptor family.</text>
</comment>
<dbReference type="Gene3D" id="2.40.170.20">
    <property type="entry name" value="TonB-dependent receptor, beta-barrel domain"/>
    <property type="match status" value="1"/>
</dbReference>
<feature type="domain" description="TonB-dependent receptor plug" evidence="11">
    <location>
        <begin position="158"/>
        <end position="259"/>
    </location>
</feature>
<evidence type="ECO:0000256" key="7">
    <source>
        <dbReference type="ARBA" id="ARBA00023237"/>
    </source>
</evidence>
<dbReference type="InterPro" id="IPR039426">
    <property type="entry name" value="TonB-dep_rcpt-like"/>
</dbReference>
<gene>
    <name evidence="12" type="ORF">GCM10011323_12810</name>
</gene>
<dbReference type="Pfam" id="PF13715">
    <property type="entry name" value="CarbopepD_reg_2"/>
    <property type="match status" value="1"/>
</dbReference>
<dbReference type="SUPFAM" id="SSF56935">
    <property type="entry name" value="Porins"/>
    <property type="match status" value="1"/>
</dbReference>
<evidence type="ECO:0000256" key="1">
    <source>
        <dbReference type="ARBA" id="ARBA00004571"/>
    </source>
</evidence>
<evidence type="ECO:0000313" key="13">
    <source>
        <dbReference type="Proteomes" id="UP000634043"/>
    </source>
</evidence>
<keyword evidence="13" id="KW-1185">Reference proteome</keyword>
<dbReference type="InterPro" id="IPR037066">
    <property type="entry name" value="Plug_dom_sf"/>
</dbReference>
<dbReference type="InterPro" id="IPR023997">
    <property type="entry name" value="TonB-dep_OMP_SusC/RagA_CS"/>
</dbReference>
<keyword evidence="4 8" id="KW-0812">Transmembrane</keyword>
<dbReference type="EMBL" id="BMFP01000002">
    <property type="protein sequence ID" value="GGG09668.1"/>
    <property type="molecule type" value="Genomic_DNA"/>
</dbReference>
<dbReference type="SUPFAM" id="SSF49464">
    <property type="entry name" value="Carboxypeptidase regulatory domain-like"/>
    <property type="match status" value="1"/>
</dbReference>
<evidence type="ECO:0000256" key="5">
    <source>
        <dbReference type="ARBA" id="ARBA00023077"/>
    </source>
</evidence>
<reference evidence="13" key="1">
    <citation type="journal article" date="2019" name="Int. J. Syst. Evol. Microbiol.">
        <title>The Global Catalogue of Microorganisms (GCM) 10K type strain sequencing project: providing services to taxonomists for standard genome sequencing and annotation.</title>
        <authorList>
            <consortium name="The Broad Institute Genomics Platform"/>
            <consortium name="The Broad Institute Genome Sequencing Center for Infectious Disease"/>
            <person name="Wu L."/>
            <person name="Ma J."/>
        </authorList>
    </citation>
    <scope>NUCLEOTIDE SEQUENCE [LARGE SCALE GENOMIC DNA]</scope>
    <source>
        <strain evidence="13">CGMCC 1.12749</strain>
    </source>
</reference>
<accession>A0ABQ1W1E4</accession>
<evidence type="ECO:0000313" key="12">
    <source>
        <dbReference type="EMBL" id="GGG09668.1"/>
    </source>
</evidence>
<name>A0ABQ1W1E4_9BACT</name>
<dbReference type="Pfam" id="PF07715">
    <property type="entry name" value="Plug"/>
    <property type="match status" value="1"/>
</dbReference>
<keyword evidence="7 8" id="KW-0998">Cell outer membrane</keyword>
<feature type="domain" description="TonB-dependent receptor-like beta-barrel" evidence="10">
    <location>
        <begin position="439"/>
        <end position="909"/>
    </location>
</feature>
<dbReference type="InterPro" id="IPR000531">
    <property type="entry name" value="Beta-barrel_TonB"/>
</dbReference>
<evidence type="ECO:0000256" key="4">
    <source>
        <dbReference type="ARBA" id="ARBA00022692"/>
    </source>
</evidence>
<dbReference type="Pfam" id="PF00593">
    <property type="entry name" value="TonB_dep_Rec_b-barrel"/>
    <property type="match status" value="1"/>
</dbReference>
<keyword evidence="5 9" id="KW-0798">TonB box</keyword>
<dbReference type="InterPro" id="IPR036942">
    <property type="entry name" value="Beta-barrel_TonB_sf"/>
</dbReference>
<dbReference type="InterPro" id="IPR012910">
    <property type="entry name" value="Plug_dom"/>
</dbReference>
<dbReference type="InterPro" id="IPR023996">
    <property type="entry name" value="TonB-dep_OMP_SusC/RagA"/>
</dbReference>
<evidence type="ECO:0000259" key="10">
    <source>
        <dbReference type="Pfam" id="PF00593"/>
    </source>
</evidence>
<evidence type="ECO:0000256" key="9">
    <source>
        <dbReference type="RuleBase" id="RU003357"/>
    </source>
</evidence>
<protein>
    <submittedName>
        <fullName evidence="12">SusC/RagA family TonB-linked outer membrane protein</fullName>
    </submittedName>
</protein>
<comment type="caution">
    <text evidence="12">The sequence shown here is derived from an EMBL/GenBank/DDBJ whole genome shotgun (WGS) entry which is preliminary data.</text>
</comment>
<evidence type="ECO:0000256" key="6">
    <source>
        <dbReference type="ARBA" id="ARBA00023136"/>
    </source>
</evidence>
<keyword evidence="3 8" id="KW-1134">Transmembrane beta strand</keyword>
<evidence type="ECO:0000256" key="2">
    <source>
        <dbReference type="ARBA" id="ARBA00022448"/>
    </source>
</evidence>
<dbReference type="Gene3D" id="2.60.40.1120">
    <property type="entry name" value="Carboxypeptidase-like, regulatory domain"/>
    <property type="match status" value="1"/>
</dbReference>
<evidence type="ECO:0000256" key="3">
    <source>
        <dbReference type="ARBA" id="ARBA00022452"/>
    </source>
</evidence>
<organism evidence="12 13">
    <name type="scientific">Pontibacter amylolyticus</name>
    <dbReference type="NCBI Taxonomy" id="1424080"/>
    <lineage>
        <taxon>Bacteria</taxon>
        <taxon>Pseudomonadati</taxon>
        <taxon>Bacteroidota</taxon>
        <taxon>Cytophagia</taxon>
        <taxon>Cytophagales</taxon>
        <taxon>Hymenobacteraceae</taxon>
        <taxon>Pontibacter</taxon>
    </lineage>
</organism>
<dbReference type="NCBIfam" id="TIGR04057">
    <property type="entry name" value="SusC_RagA_signa"/>
    <property type="match status" value="1"/>
</dbReference>